<dbReference type="RefSeq" id="WP_146445481.1">
    <property type="nucleotide sequence ID" value="NZ_SJPR01000003.1"/>
</dbReference>
<reference evidence="4 5" key="1">
    <citation type="submission" date="2019-02" db="EMBL/GenBank/DDBJ databases">
        <title>Deep-cultivation of Planctomycetes and their phenomic and genomic characterization uncovers novel biology.</title>
        <authorList>
            <person name="Wiegand S."/>
            <person name="Jogler M."/>
            <person name="Boedeker C."/>
            <person name="Pinto D."/>
            <person name="Vollmers J."/>
            <person name="Rivas-Marin E."/>
            <person name="Kohn T."/>
            <person name="Peeters S.H."/>
            <person name="Heuer A."/>
            <person name="Rast P."/>
            <person name="Oberbeckmann S."/>
            <person name="Bunk B."/>
            <person name="Jeske O."/>
            <person name="Meyerdierks A."/>
            <person name="Storesund J.E."/>
            <person name="Kallscheuer N."/>
            <person name="Luecker S."/>
            <person name="Lage O.M."/>
            <person name="Pohl T."/>
            <person name="Merkel B.J."/>
            <person name="Hornburger P."/>
            <person name="Mueller R.-W."/>
            <person name="Bruemmer F."/>
            <person name="Labrenz M."/>
            <person name="Spormann A.M."/>
            <person name="Op Den Camp H."/>
            <person name="Overmann J."/>
            <person name="Amann R."/>
            <person name="Jetten M.S.M."/>
            <person name="Mascher T."/>
            <person name="Medema M.H."/>
            <person name="Devos D.P."/>
            <person name="Kaster A.-K."/>
            <person name="Ovreas L."/>
            <person name="Rohde M."/>
            <person name="Galperin M.Y."/>
            <person name="Jogler C."/>
        </authorList>
    </citation>
    <scope>NUCLEOTIDE SEQUENCE [LARGE SCALE GENOMIC DNA]</scope>
    <source>
        <strain evidence="4 5">Pla108</strain>
    </source>
</reference>
<evidence type="ECO:0000259" key="1">
    <source>
        <dbReference type="Pfam" id="PF04542"/>
    </source>
</evidence>
<dbReference type="InterPro" id="IPR013325">
    <property type="entry name" value="RNA_pol_sigma_r2"/>
</dbReference>
<dbReference type="Gene3D" id="1.25.40.10">
    <property type="entry name" value="Tetratricopeptide repeat domain"/>
    <property type="match status" value="1"/>
</dbReference>
<evidence type="ECO:0000259" key="3">
    <source>
        <dbReference type="Pfam" id="PF20239"/>
    </source>
</evidence>
<feature type="domain" description="RNA polymerase sigma-70 region 2" evidence="1">
    <location>
        <begin position="9"/>
        <end position="76"/>
    </location>
</feature>
<evidence type="ECO:0000313" key="5">
    <source>
        <dbReference type="Proteomes" id="UP000317421"/>
    </source>
</evidence>
<dbReference type="SUPFAM" id="SSF88659">
    <property type="entry name" value="Sigma3 and sigma4 domains of RNA polymerase sigma factors"/>
    <property type="match status" value="1"/>
</dbReference>
<dbReference type="SUPFAM" id="SSF48452">
    <property type="entry name" value="TPR-like"/>
    <property type="match status" value="1"/>
</dbReference>
<dbReference type="InterPro" id="IPR013324">
    <property type="entry name" value="RNA_pol_sigma_r3/r4-like"/>
</dbReference>
<name>A0A5C6AAD6_9BACT</name>
<dbReference type="Gene3D" id="1.10.1740.10">
    <property type="match status" value="1"/>
</dbReference>
<dbReference type="GO" id="GO:0003677">
    <property type="term" value="F:DNA binding"/>
    <property type="evidence" value="ECO:0007669"/>
    <property type="project" value="InterPro"/>
</dbReference>
<gene>
    <name evidence="4" type="ORF">Pla108_27610</name>
</gene>
<dbReference type="GO" id="GO:0016987">
    <property type="term" value="F:sigma factor activity"/>
    <property type="evidence" value="ECO:0007669"/>
    <property type="project" value="InterPro"/>
</dbReference>
<dbReference type="InterPro" id="IPR036388">
    <property type="entry name" value="WH-like_DNA-bd_sf"/>
</dbReference>
<dbReference type="Pfam" id="PF04542">
    <property type="entry name" value="Sigma70_r2"/>
    <property type="match status" value="1"/>
</dbReference>
<dbReference type="OrthoDB" id="9780299at2"/>
<sequence>MIPPAIEELYRSDSRRVFATLARLLGDFDLAEEATQEAFSSAVERWPQEGVPANPVAWLVSAGRFKAIDAVRRTGRFRDRRADLLARLEGVEQTNAARASHEIEDDRLRLIFTCCHPAIDPPAQAPLTLREVCGLSTDEIAHAFLIPPATMAQRLVRAKAKVRDAGVPFKVPSAADLPERLEVVLKVIYLIFNEGYSASRGESVTRADLSAEAIRLARLLRELLPDPETIGLLALMLLHESRREARTDSAGDIVLLEKQDRRLWDRRLIDEGCELVEQALASQRFGAYGVQAAIAAVHASAPTPAATDWPQIVALYDVLLRLDESPVIELNRAVAIAKRDGPSAGLAAIDAVLARGELTSYHLAHAARGELLRQTGDRAQAKAALQRALELAQQGPERRLLARRIDELARDGSTEAP</sequence>
<dbReference type="InterPro" id="IPR046531">
    <property type="entry name" value="DUF6596"/>
</dbReference>
<dbReference type="InterPro" id="IPR007627">
    <property type="entry name" value="RNA_pol_sigma70_r2"/>
</dbReference>
<dbReference type="Pfam" id="PF20239">
    <property type="entry name" value="DUF6596"/>
    <property type="match status" value="1"/>
</dbReference>
<dbReference type="InterPro" id="IPR013249">
    <property type="entry name" value="RNA_pol_sigma70_r4_t2"/>
</dbReference>
<feature type="domain" description="RNA polymerase sigma factor 70 region 4 type 2" evidence="2">
    <location>
        <begin position="112"/>
        <end position="161"/>
    </location>
</feature>
<dbReference type="SUPFAM" id="SSF88946">
    <property type="entry name" value="Sigma2 domain of RNA polymerase sigma factors"/>
    <property type="match status" value="1"/>
</dbReference>
<dbReference type="Gene3D" id="1.10.10.10">
    <property type="entry name" value="Winged helix-like DNA-binding domain superfamily/Winged helix DNA-binding domain"/>
    <property type="match status" value="1"/>
</dbReference>
<dbReference type="Pfam" id="PF08281">
    <property type="entry name" value="Sigma70_r4_2"/>
    <property type="match status" value="1"/>
</dbReference>
<evidence type="ECO:0000259" key="2">
    <source>
        <dbReference type="Pfam" id="PF08281"/>
    </source>
</evidence>
<protein>
    <submittedName>
        <fullName evidence="4">RNA polymerase sigma factor</fullName>
    </submittedName>
</protein>
<keyword evidence="5" id="KW-1185">Reference proteome</keyword>
<feature type="domain" description="DUF6596" evidence="3">
    <location>
        <begin position="180"/>
        <end position="279"/>
    </location>
</feature>
<dbReference type="PANTHER" id="PTHR47756">
    <property type="entry name" value="BLL6612 PROTEIN-RELATED"/>
    <property type="match status" value="1"/>
</dbReference>
<dbReference type="EMBL" id="SJPR01000003">
    <property type="protein sequence ID" value="TWT96984.1"/>
    <property type="molecule type" value="Genomic_DNA"/>
</dbReference>
<dbReference type="InterPro" id="IPR011990">
    <property type="entry name" value="TPR-like_helical_dom_sf"/>
</dbReference>
<organism evidence="4 5">
    <name type="scientific">Botrimarina colliarenosi</name>
    <dbReference type="NCBI Taxonomy" id="2528001"/>
    <lineage>
        <taxon>Bacteria</taxon>
        <taxon>Pseudomonadati</taxon>
        <taxon>Planctomycetota</taxon>
        <taxon>Planctomycetia</taxon>
        <taxon>Pirellulales</taxon>
        <taxon>Lacipirellulaceae</taxon>
        <taxon>Botrimarina</taxon>
    </lineage>
</organism>
<accession>A0A5C6AAD6</accession>
<evidence type="ECO:0000313" key="4">
    <source>
        <dbReference type="EMBL" id="TWT96984.1"/>
    </source>
</evidence>
<comment type="caution">
    <text evidence="4">The sequence shown here is derived from an EMBL/GenBank/DDBJ whole genome shotgun (WGS) entry which is preliminary data.</text>
</comment>
<proteinExistence type="predicted"/>
<dbReference type="PANTHER" id="PTHR47756:SF2">
    <property type="entry name" value="BLL6612 PROTEIN"/>
    <property type="match status" value="1"/>
</dbReference>
<dbReference type="AlphaFoldDB" id="A0A5C6AAD6"/>
<dbReference type="GO" id="GO:0006352">
    <property type="term" value="P:DNA-templated transcription initiation"/>
    <property type="evidence" value="ECO:0007669"/>
    <property type="project" value="InterPro"/>
</dbReference>
<dbReference type="Proteomes" id="UP000317421">
    <property type="component" value="Unassembled WGS sequence"/>
</dbReference>